<dbReference type="PANTHER" id="PTHR31147:SF50">
    <property type="entry name" value="BNAA08G13330D PROTEIN"/>
    <property type="match status" value="1"/>
</dbReference>
<evidence type="ECO:0000256" key="1">
    <source>
        <dbReference type="ARBA" id="ARBA00009861"/>
    </source>
</evidence>
<evidence type="ECO:0000313" key="3">
    <source>
        <dbReference type="Proteomes" id="UP000886595"/>
    </source>
</evidence>
<gene>
    <name evidence="2" type="ORF">Bca52824_007754</name>
</gene>
<dbReference type="Gene3D" id="3.30.559.10">
    <property type="entry name" value="Chloramphenicol acetyltransferase-like domain"/>
    <property type="match status" value="2"/>
</dbReference>
<dbReference type="AlphaFoldDB" id="A0A8X7W7P4"/>
<proteinExistence type="inferred from homology"/>
<comment type="similarity">
    <text evidence="1">Belongs to the plant acyltransferase family.</text>
</comment>
<comment type="caution">
    <text evidence="2">The sequence shown here is derived from an EMBL/GenBank/DDBJ whole genome shotgun (WGS) entry which is preliminary data.</text>
</comment>
<protein>
    <submittedName>
        <fullName evidence="2">Uncharacterized protein</fullName>
    </submittedName>
</protein>
<dbReference type="Proteomes" id="UP000886595">
    <property type="component" value="Unassembled WGS sequence"/>
</dbReference>
<dbReference type="EMBL" id="JAAMPC010000002">
    <property type="protein sequence ID" value="KAG2325026.1"/>
    <property type="molecule type" value="Genomic_DNA"/>
</dbReference>
<evidence type="ECO:0000313" key="2">
    <source>
        <dbReference type="EMBL" id="KAG2325026.1"/>
    </source>
</evidence>
<organism evidence="2 3">
    <name type="scientific">Brassica carinata</name>
    <name type="common">Ethiopian mustard</name>
    <name type="synonym">Abyssinian cabbage</name>
    <dbReference type="NCBI Taxonomy" id="52824"/>
    <lineage>
        <taxon>Eukaryota</taxon>
        <taxon>Viridiplantae</taxon>
        <taxon>Streptophyta</taxon>
        <taxon>Embryophyta</taxon>
        <taxon>Tracheophyta</taxon>
        <taxon>Spermatophyta</taxon>
        <taxon>Magnoliopsida</taxon>
        <taxon>eudicotyledons</taxon>
        <taxon>Gunneridae</taxon>
        <taxon>Pentapetalae</taxon>
        <taxon>rosids</taxon>
        <taxon>malvids</taxon>
        <taxon>Brassicales</taxon>
        <taxon>Brassicaceae</taxon>
        <taxon>Brassiceae</taxon>
        <taxon>Brassica</taxon>
    </lineage>
</organism>
<name>A0A8X7W7P4_BRACI</name>
<sequence length="472" mass="53170">MANQAKPRPLLLEKKPVEFVKPSKHTPCGNLSLSTLDNEPINEPMYAYIYVYAPNEKNQNDPVSLLRKALSDLLLYYYPISGKLMRRKSDGKFQLVCIGEGVPFVVATADYDLCSLNYVENFADELAMQLVHELDVNFQSDNGCHPLTLQVTKFSCGGFTVGLAVTHVLCDGYGVATIFNALTELASGKSKLSVVPVWQRERLVEKLDGEPPKVPGADYEGLMATSPYMPSGDMVTETVNIMAENINRLKDAVVLKERFTTFEILCAYIWKATSRALKLNLDGITVLIITVGIRNVLDPPLPKGYYGNAYIDVYVEIPVRELEESSISDIVKLVKKAKKSFLDKRYVEEELRNSERLMKADAKFEVAHGIFLLTDLRNTGLFGSMDFGWNEPVNIWPLTPQEYERNFGIIMRPSKLDPSMEGGAKVIMTLPRDAMVNLKKEMAKDRLEHKIWNLKSKPNSNRKTKPVIRSKM</sequence>
<dbReference type="InterPro" id="IPR050898">
    <property type="entry name" value="Plant_acyltransferase"/>
</dbReference>
<reference evidence="2 3" key="1">
    <citation type="submission" date="2020-02" db="EMBL/GenBank/DDBJ databases">
        <authorList>
            <person name="Ma Q."/>
            <person name="Huang Y."/>
            <person name="Song X."/>
            <person name="Pei D."/>
        </authorList>
    </citation>
    <scope>NUCLEOTIDE SEQUENCE [LARGE SCALE GENOMIC DNA]</scope>
    <source>
        <strain evidence="2">Sxm20200214</strain>
        <tissue evidence="2">Leaf</tissue>
    </source>
</reference>
<keyword evidence="3" id="KW-1185">Reference proteome</keyword>
<dbReference type="PANTHER" id="PTHR31147">
    <property type="entry name" value="ACYL TRANSFERASE 4"/>
    <property type="match status" value="1"/>
</dbReference>
<accession>A0A8X7W7P4</accession>
<dbReference type="InterPro" id="IPR023213">
    <property type="entry name" value="CAT-like_dom_sf"/>
</dbReference>
<dbReference type="Pfam" id="PF02458">
    <property type="entry name" value="Transferase"/>
    <property type="match status" value="1"/>
</dbReference>
<dbReference type="OrthoDB" id="671439at2759"/>